<feature type="transmembrane region" description="Helical" evidence="1">
    <location>
        <begin position="127"/>
        <end position="148"/>
    </location>
</feature>
<gene>
    <name evidence="2" type="ORF">GCM10008927_10860</name>
</gene>
<feature type="transmembrane region" description="Helical" evidence="1">
    <location>
        <begin position="213"/>
        <end position="229"/>
    </location>
</feature>
<name>A0ABQ3D2P1_9RHOB</name>
<organism evidence="2 3">
    <name type="scientific">Paramylibacter ulvae</name>
    <dbReference type="NCBI Taxonomy" id="1651968"/>
    <lineage>
        <taxon>Bacteria</taxon>
        <taxon>Pseudomonadati</taxon>
        <taxon>Pseudomonadota</taxon>
        <taxon>Alphaproteobacteria</taxon>
        <taxon>Rhodobacterales</taxon>
        <taxon>Paracoccaceae</taxon>
        <taxon>Paramylibacter</taxon>
    </lineage>
</organism>
<feature type="transmembrane region" description="Helical" evidence="1">
    <location>
        <begin position="188"/>
        <end position="206"/>
    </location>
</feature>
<feature type="transmembrane region" description="Helical" evidence="1">
    <location>
        <begin position="86"/>
        <end position="107"/>
    </location>
</feature>
<reference evidence="3" key="1">
    <citation type="journal article" date="2019" name="Int. J. Syst. Evol. Microbiol.">
        <title>The Global Catalogue of Microorganisms (GCM) 10K type strain sequencing project: providing services to taxonomists for standard genome sequencing and annotation.</title>
        <authorList>
            <consortium name="The Broad Institute Genomics Platform"/>
            <consortium name="The Broad Institute Genome Sequencing Center for Infectious Disease"/>
            <person name="Wu L."/>
            <person name="Ma J."/>
        </authorList>
    </citation>
    <scope>NUCLEOTIDE SEQUENCE [LARGE SCALE GENOMIC DNA]</scope>
    <source>
        <strain evidence="3">KCTC 32465</strain>
    </source>
</reference>
<keyword evidence="3" id="KW-1185">Reference proteome</keyword>
<feature type="transmembrane region" description="Helical" evidence="1">
    <location>
        <begin position="51"/>
        <end position="74"/>
    </location>
</feature>
<keyword evidence="1" id="KW-0472">Membrane</keyword>
<accession>A0ABQ3D2P1</accession>
<evidence type="ECO:0000256" key="1">
    <source>
        <dbReference type="SAM" id="Phobius"/>
    </source>
</evidence>
<keyword evidence="1" id="KW-0812">Transmembrane</keyword>
<evidence type="ECO:0000313" key="2">
    <source>
        <dbReference type="EMBL" id="GHA47751.1"/>
    </source>
</evidence>
<feature type="transmembrane region" description="Helical" evidence="1">
    <location>
        <begin position="160"/>
        <end position="182"/>
    </location>
</feature>
<protein>
    <submittedName>
        <fullName evidence="2">Uncharacterized protein</fullName>
    </submittedName>
</protein>
<evidence type="ECO:0000313" key="3">
    <source>
        <dbReference type="Proteomes" id="UP000634455"/>
    </source>
</evidence>
<comment type="caution">
    <text evidence="2">The sequence shown here is derived from an EMBL/GenBank/DDBJ whole genome shotgun (WGS) entry which is preliminary data.</text>
</comment>
<dbReference type="RefSeq" id="WP_189639581.1">
    <property type="nucleotide sequence ID" value="NZ_BMZF01000002.1"/>
</dbReference>
<feature type="transmembrane region" description="Helical" evidence="1">
    <location>
        <begin position="9"/>
        <end position="31"/>
    </location>
</feature>
<dbReference type="EMBL" id="BMZF01000002">
    <property type="protein sequence ID" value="GHA47751.1"/>
    <property type="molecule type" value="Genomic_DNA"/>
</dbReference>
<keyword evidence="1" id="KW-1133">Transmembrane helix</keyword>
<proteinExistence type="predicted"/>
<dbReference type="Proteomes" id="UP000634455">
    <property type="component" value="Unassembled WGS sequence"/>
</dbReference>
<feature type="transmembrane region" description="Helical" evidence="1">
    <location>
        <begin position="241"/>
        <end position="259"/>
    </location>
</feature>
<sequence>MQFIRKNEVWVFLLLIPILNWAFVEWVAAGIESAGGEENYPMSIYRHGRFFLLGGALFVLVMITRGFGGITELLRPMLNWRVNILWYVFALGWAAFVCCLVLLGKGILNGNGLSEITISFAVMNSAWMWFTLLIWAFIGEIVWVSYAVRQLQKDMSIFNAAMIVGIFWSLWWFPIVFIGISIIPGLPLGALTLNMMAAAGMCAFVYAHTKSGICVWLLQFMLNSMLLVFPVSPTSGGIPTYWAYAIVYFILMLVLFYLFGPTKRKPVNQTVPHSIGNRTHQLQDS</sequence>